<evidence type="ECO:0000256" key="2">
    <source>
        <dbReference type="SAM" id="Phobius"/>
    </source>
</evidence>
<keyword evidence="2" id="KW-0472">Membrane</keyword>
<evidence type="ECO:0000313" key="4">
    <source>
        <dbReference type="Proteomes" id="UP000306980"/>
    </source>
</evidence>
<dbReference type="Proteomes" id="UP000306980">
    <property type="component" value="Unassembled WGS sequence"/>
</dbReference>
<dbReference type="RefSeq" id="WP_138600558.1">
    <property type="nucleotide sequence ID" value="NZ_VCIA01000001.1"/>
</dbReference>
<evidence type="ECO:0000256" key="1">
    <source>
        <dbReference type="SAM" id="MobiDB-lite"/>
    </source>
</evidence>
<name>A0A5S3QG31_9BACI</name>
<keyword evidence="2" id="KW-1133">Transmembrane helix</keyword>
<proteinExistence type="predicted"/>
<dbReference type="OrthoDB" id="2973568at2"/>
<feature type="compositionally biased region" description="Basic and acidic residues" evidence="1">
    <location>
        <begin position="49"/>
        <end position="58"/>
    </location>
</feature>
<gene>
    <name evidence="3" type="ORF">FFL34_01040</name>
</gene>
<feature type="transmembrane region" description="Helical" evidence="2">
    <location>
        <begin position="9"/>
        <end position="32"/>
    </location>
</feature>
<feature type="compositionally biased region" description="Basic and acidic residues" evidence="1">
    <location>
        <begin position="75"/>
        <end position="89"/>
    </location>
</feature>
<feature type="region of interest" description="Disordered" evidence="1">
    <location>
        <begin position="36"/>
        <end position="89"/>
    </location>
</feature>
<protein>
    <submittedName>
        <fullName evidence="3">Uncharacterized protein</fullName>
    </submittedName>
</protein>
<evidence type="ECO:0000313" key="3">
    <source>
        <dbReference type="EMBL" id="TMN20852.1"/>
    </source>
</evidence>
<accession>A0A5S3QG31</accession>
<comment type="caution">
    <text evidence="3">The sequence shown here is derived from an EMBL/GenBank/DDBJ whole genome shotgun (WGS) entry which is preliminary data.</text>
</comment>
<organism evidence="3 4">
    <name type="scientific">Lentibacillus cibarius</name>
    <dbReference type="NCBI Taxonomy" id="2583219"/>
    <lineage>
        <taxon>Bacteria</taxon>
        <taxon>Bacillati</taxon>
        <taxon>Bacillota</taxon>
        <taxon>Bacilli</taxon>
        <taxon>Bacillales</taxon>
        <taxon>Bacillaceae</taxon>
        <taxon>Lentibacillus</taxon>
    </lineage>
</organism>
<dbReference type="EMBL" id="VCIA01000001">
    <property type="protein sequence ID" value="TMN20852.1"/>
    <property type="molecule type" value="Genomic_DNA"/>
</dbReference>
<sequence length="227" mass="26430">MDDKTKNMIIYSVMGIIITLFFISIVIGNTMMQDATKDKSKNGDVSAQAEKRTHDYKKQNSSAEENTKEPNTIQENHEQKEIITPDPDALKEPEGFYREHFTDEQIKQSKKAAKQFATNYYAFNGDDPMQHIKDARRFMTDKMYEKLSVNTPKPTAATYKKKIVSAEVYEPYEPSEDYFVWKVRIAGDVYNSKANKTKREIVEYTLKMKQTEKTFQVSNYMLNVLDH</sequence>
<reference evidence="3 4" key="1">
    <citation type="submission" date="2019-05" db="EMBL/GenBank/DDBJ databases">
        <title>Genomic analysis of Lentibacillus sp. NKC220-2.</title>
        <authorList>
            <person name="Oh Y.J."/>
        </authorList>
    </citation>
    <scope>NUCLEOTIDE SEQUENCE [LARGE SCALE GENOMIC DNA]</scope>
    <source>
        <strain evidence="3 4">NKC220-2</strain>
    </source>
</reference>
<keyword evidence="2" id="KW-0812">Transmembrane</keyword>
<dbReference type="AlphaFoldDB" id="A0A5S3QG31"/>
<feature type="compositionally biased region" description="Polar residues" evidence="1">
    <location>
        <begin position="59"/>
        <end position="74"/>
    </location>
</feature>